<keyword evidence="1" id="KW-1133">Transmembrane helix</keyword>
<dbReference type="AlphaFoldDB" id="A0A0S3RJ40"/>
<keyword evidence="1" id="KW-0812">Transmembrane</keyword>
<feature type="transmembrane region" description="Helical" evidence="1">
    <location>
        <begin position="22"/>
        <end position="45"/>
    </location>
</feature>
<gene>
    <name evidence="2" type="primary">Vigan.03G014900</name>
    <name evidence="2" type="ORF">VIGAN_03014900</name>
</gene>
<organism evidence="2 3">
    <name type="scientific">Vigna angularis var. angularis</name>
    <dbReference type="NCBI Taxonomy" id="157739"/>
    <lineage>
        <taxon>Eukaryota</taxon>
        <taxon>Viridiplantae</taxon>
        <taxon>Streptophyta</taxon>
        <taxon>Embryophyta</taxon>
        <taxon>Tracheophyta</taxon>
        <taxon>Spermatophyta</taxon>
        <taxon>Magnoliopsida</taxon>
        <taxon>eudicotyledons</taxon>
        <taxon>Gunneridae</taxon>
        <taxon>Pentapetalae</taxon>
        <taxon>rosids</taxon>
        <taxon>fabids</taxon>
        <taxon>Fabales</taxon>
        <taxon>Fabaceae</taxon>
        <taxon>Papilionoideae</taxon>
        <taxon>50 kb inversion clade</taxon>
        <taxon>NPAAA clade</taxon>
        <taxon>indigoferoid/millettioid clade</taxon>
        <taxon>Phaseoleae</taxon>
        <taxon>Vigna</taxon>
    </lineage>
</organism>
<reference evidence="2 3" key="1">
    <citation type="journal article" date="2015" name="Sci. Rep.">
        <title>The power of single molecule real-time sequencing technology in the de novo assembly of a eukaryotic genome.</title>
        <authorList>
            <person name="Sakai H."/>
            <person name="Naito K."/>
            <person name="Ogiso-Tanaka E."/>
            <person name="Takahashi Y."/>
            <person name="Iseki K."/>
            <person name="Muto C."/>
            <person name="Satou K."/>
            <person name="Teruya K."/>
            <person name="Shiroma A."/>
            <person name="Shimoji M."/>
            <person name="Hirano T."/>
            <person name="Itoh T."/>
            <person name="Kaga A."/>
            <person name="Tomooka N."/>
        </authorList>
    </citation>
    <scope>NUCLEOTIDE SEQUENCE [LARGE SCALE GENOMIC DNA]</scope>
    <source>
        <strain evidence="3">cv. Shumari</strain>
    </source>
</reference>
<proteinExistence type="predicted"/>
<dbReference type="Proteomes" id="UP000291084">
    <property type="component" value="Chromosome 3"/>
</dbReference>
<evidence type="ECO:0000313" key="2">
    <source>
        <dbReference type="EMBL" id="BAT80558.1"/>
    </source>
</evidence>
<keyword evidence="3" id="KW-1185">Reference proteome</keyword>
<evidence type="ECO:0000313" key="3">
    <source>
        <dbReference type="Proteomes" id="UP000291084"/>
    </source>
</evidence>
<dbReference type="EMBL" id="AP015036">
    <property type="protein sequence ID" value="BAT80558.1"/>
    <property type="molecule type" value="Genomic_DNA"/>
</dbReference>
<sequence length="95" mass="10495">PHFFFPLINSTFPHFLHNSSTMFRRVCMICMTVIAAAIIIFFFVYSKLSKILMFKEAASVSASSQCNTCGGATYGEMHFGAGGRPFIGYAPPPLF</sequence>
<protein>
    <submittedName>
        <fullName evidence="2">Uncharacterized protein</fullName>
    </submittedName>
</protein>
<evidence type="ECO:0000256" key="1">
    <source>
        <dbReference type="SAM" id="Phobius"/>
    </source>
</evidence>
<accession>A0A0S3RJ40</accession>
<keyword evidence="1" id="KW-0472">Membrane</keyword>
<feature type="non-terminal residue" evidence="2">
    <location>
        <position position="1"/>
    </location>
</feature>
<name>A0A0S3RJ40_PHAAN</name>